<keyword evidence="5" id="KW-0175">Coiled coil</keyword>
<evidence type="ECO:0000256" key="4">
    <source>
        <dbReference type="ARBA" id="ARBA00023163"/>
    </source>
</evidence>
<evidence type="ECO:0000256" key="5">
    <source>
        <dbReference type="SAM" id="Coils"/>
    </source>
</evidence>
<dbReference type="InterPro" id="IPR009061">
    <property type="entry name" value="DNA-bd_dom_put_sf"/>
</dbReference>
<keyword evidence="2" id="KW-0805">Transcription regulation</keyword>
<evidence type="ECO:0000259" key="6">
    <source>
        <dbReference type="PROSITE" id="PS50937"/>
    </source>
</evidence>
<comment type="caution">
    <text evidence="7">The sequence shown here is derived from an EMBL/GenBank/DDBJ whole genome shotgun (WGS) entry which is preliminary data.</text>
</comment>
<dbReference type="SMART" id="SM00422">
    <property type="entry name" value="HTH_MERR"/>
    <property type="match status" value="1"/>
</dbReference>
<sequence length="271" mass="31986">MTIKEFAHICGCNPQTLRYYDQIDLLKPVKVDRWSGYRYYDEEQAYVFVKIKNLQKAGFTIDEIRGLLDKDNLAICRAFDEKIAKEEKRLQEIKDIRQSYQTEMNNIKDKIDAVRKKITEEMQAYNQTSEFGLHADKYEGLIDNVNRYLDNVAISNIDKFDYEEFHEGEDVEEEAEFFNMPENEDYELVYEKHDWCNIKDFIDEFYNIENGKEYALLVSVNESKKAYSTAFASTLMGLILTKNPDKNCGFTCNIEKSKDNKNHFRVFKTKG</sequence>
<keyword evidence="8" id="KW-1185">Reference proteome</keyword>
<dbReference type="PROSITE" id="PS50937">
    <property type="entry name" value="HTH_MERR_2"/>
    <property type="match status" value="1"/>
</dbReference>
<evidence type="ECO:0000256" key="2">
    <source>
        <dbReference type="ARBA" id="ARBA00023015"/>
    </source>
</evidence>
<evidence type="ECO:0000256" key="1">
    <source>
        <dbReference type="ARBA" id="ARBA00022491"/>
    </source>
</evidence>
<protein>
    <submittedName>
        <fullName evidence="7">MerR family transcriptional regulator</fullName>
    </submittedName>
</protein>
<keyword evidence="3" id="KW-0238">DNA-binding</keyword>
<reference evidence="7 8" key="1">
    <citation type="submission" date="2021-01" db="EMBL/GenBank/DDBJ databases">
        <title>Isolation and description of Catonella massiliensis sp. nov., a novel Catonella species, isolated from a stable periodontitis subject.</title>
        <authorList>
            <person name="Antezack A."/>
            <person name="Boxberger M."/>
            <person name="La Scola B."/>
            <person name="Monnet-Corti V."/>
        </authorList>
    </citation>
    <scope>NUCLEOTIDE SEQUENCE [LARGE SCALE GENOMIC DNA]</scope>
    <source>
        <strain evidence="7 8">Marseille-Q4567</strain>
    </source>
</reference>
<dbReference type="EMBL" id="JAEPRJ010000001">
    <property type="protein sequence ID" value="MBK5898782.1"/>
    <property type="molecule type" value="Genomic_DNA"/>
</dbReference>
<dbReference type="SUPFAM" id="SSF46955">
    <property type="entry name" value="Putative DNA-binding domain"/>
    <property type="match status" value="1"/>
</dbReference>
<accession>A0ABS1J3Q4</accession>
<dbReference type="InterPro" id="IPR000551">
    <property type="entry name" value="MerR-type_HTH_dom"/>
</dbReference>
<evidence type="ECO:0000256" key="3">
    <source>
        <dbReference type="ARBA" id="ARBA00023125"/>
    </source>
</evidence>
<dbReference type="Gene3D" id="1.10.1660.10">
    <property type="match status" value="1"/>
</dbReference>
<feature type="domain" description="HTH merR-type" evidence="6">
    <location>
        <begin position="1"/>
        <end position="70"/>
    </location>
</feature>
<evidence type="ECO:0000313" key="8">
    <source>
        <dbReference type="Proteomes" id="UP000604730"/>
    </source>
</evidence>
<keyword evidence="1" id="KW-0678">Repressor</keyword>
<name>A0ABS1J3Q4_9FIRM</name>
<dbReference type="PANTHER" id="PTHR30204">
    <property type="entry name" value="REDOX-CYCLING DRUG-SENSING TRANSCRIPTIONAL ACTIVATOR SOXR"/>
    <property type="match status" value="1"/>
</dbReference>
<dbReference type="InterPro" id="IPR047057">
    <property type="entry name" value="MerR_fam"/>
</dbReference>
<feature type="coiled-coil region" evidence="5">
    <location>
        <begin position="76"/>
        <end position="124"/>
    </location>
</feature>
<dbReference type="RefSeq" id="WP_208430179.1">
    <property type="nucleotide sequence ID" value="NZ_JAEPRJ010000001.1"/>
</dbReference>
<dbReference type="Pfam" id="PF13411">
    <property type="entry name" value="MerR_1"/>
    <property type="match status" value="1"/>
</dbReference>
<evidence type="ECO:0000313" key="7">
    <source>
        <dbReference type="EMBL" id="MBK5898782.1"/>
    </source>
</evidence>
<dbReference type="PANTHER" id="PTHR30204:SF69">
    <property type="entry name" value="MERR-FAMILY TRANSCRIPTIONAL REGULATOR"/>
    <property type="match status" value="1"/>
</dbReference>
<organism evidence="7 8">
    <name type="scientific">Catonella massiliensis</name>
    <dbReference type="NCBI Taxonomy" id="2799636"/>
    <lineage>
        <taxon>Bacteria</taxon>
        <taxon>Bacillati</taxon>
        <taxon>Bacillota</taxon>
        <taxon>Clostridia</taxon>
        <taxon>Lachnospirales</taxon>
        <taxon>Lachnospiraceae</taxon>
        <taxon>Catonella</taxon>
    </lineage>
</organism>
<gene>
    <name evidence="7" type="ORF">JJN12_13535</name>
</gene>
<keyword evidence="4" id="KW-0804">Transcription</keyword>
<dbReference type="Proteomes" id="UP000604730">
    <property type="component" value="Unassembled WGS sequence"/>
</dbReference>
<proteinExistence type="predicted"/>